<gene>
    <name evidence="2" type="ORF">GCM10007167_25200</name>
</gene>
<feature type="chain" id="PRO_5038115439" description="Secreted protein" evidence="1">
    <location>
        <begin position="20"/>
        <end position="141"/>
    </location>
</feature>
<keyword evidence="1" id="KW-0732">Signal</keyword>
<reference evidence="2" key="2">
    <citation type="submission" date="2020-09" db="EMBL/GenBank/DDBJ databases">
        <authorList>
            <person name="Sun Q."/>
            <person name="Kim S."/>
        </authorList>
    </citation>
    <scope>NUCLEOTIDE SEQUENCE</scope>
    <source>
        <strain evidence="2">KCTC 32020</strain>
    </source>
</reference>
<evidence type="ECO:0000256" key="1">
    <source>
        <dbReference type="SAM" id="SignalP"/>
    </source>
</evidence>
<keyword evidence="3" id="KW-1185">Reference proteome</keyword>
<name>A0A918ZAL0_9GAMM</name>
<sequence length="141" mass="14592">MPVLRLLAIALLLASPAAAAQGLTDCTLRYDLSGWSVFYKTASGHGTVTCSNGQRMSVRIRTKGGGLTVGKGRIVGGTGEFSGVRSIQDVLGTYVSAEAHAGAVRSGRVHVMAKDDVALALAGKGRGWDLGVAFGTFVIER</sequence>
<accession>A0A918ZAL0</accession>
<evidence type="ECO:0000313" key="3">
    <source>
        <dbReference type="Proteomes" id="UP000636453"/>
    </source>
</evidence>
<comment type="caution">
    <text evidence="2">The sequence shown here is derived from an EMBL/GenBank/DDBJ whole genome shotgun (WGS) entry which is preliminary data.</text>
</comment>
<evidence type="ECO:0000313" key="2">
    <source>
        <dbReference type="EMBL" id="GHE42280.1"/>
    </source>
</evidence>
<protein>
    <recommendedName>
        <fullName evidence="4">Secreted protein</fullName>
    </recommendedName>
</protein>
<dbReference type="Proteomes" id="UP000636453">
    <property type="component" value="Unassembled WGS sequence"/>
</dbReference>
<organism evidence="2 3">
    <name type="scientific">Vulcaniibacterium thermophilum</name>
    <dbReference type="NCBI Taxonomy" id="1169913"/>
    <lineage>
        <taxon>Bacteria</taxon>
        <taxon>Pseudomonadati</taxon>
        <taxon>Pseudomonadota</taxon>
        <taxon>Gammaproteobacteria</taxon>
        <taxon>Lysobacterales</taxon>
        <taxon>Lysobacteraceae</taxon>
        <taxon>Vulcaniibacterium</taxon>
    </lineage>
</organism>
<dbReference type="RefSeq" id="WP_146474443.1">
    <property type="nucleotide sequence ID" value="NZ_BNCF01000017.1"/>
</dbReference>
<dbReference type="AlphaFoldDB" id="A0A918ZAL0"/>
<feature type="signal peptide" evidence="1">
    <location>
        <begin position="1"/>
        <end position="19"/>
    </location>
</feature>
<proteinExistence type="predicted"/>
<evidence type="ECO:0008006" key="4">
    <source>
        <dbReference type="Google" id="ProtNLM"/>
    </source>
</evidence>
<dbReference type="OrthoDB" id="6024727at2"/>
<reference evidence="2" key="1">
    <citation type="journal article" date="2014" name="Int. J. Syst. Evol. Microbiol.">
        <title>Complete genome sequence of Corynebacterium casei LMG S-19264T (=DSM 44701T), isolated from a smear-ripened cheese.</title>
        <authorList>
            <consortium name="US DOE Joint Genome Institute (JGI-PGF)"/>
            <person name="Walter F."/>
            <person name="Albersmeier A."/>
            <person name="Kalinowski J."/>
            <person name="Ruckert C."/>
        </authorList>
    </citation>
    <scope>NUCLEOTIDE SEQUENCE</scope>
    <source>
        <strain evidence="2">KCTC 32020</strain>
    </source>
</reference>
<dbReference type="EMBL" id="BNCF01000017">
    <property type="protein sequence ID" value="GHE42280.1"/>
    <property type="molecule type" value="Genomic_DNA"/>
</dbReference>